<reference evidence="2 3" key="1">
    <citation type="submission" date="2019-12" db="EMBL/GenBank/DDBJ databases">
        <authorList>
            <person name="Jiao W.-B."/>
            <person name="Schneeberger K."/>
        </authorList>
    </citation>
    <scope>NUCLEOTIDE SEQUENCE [LARGE SCALE GENOMIC DNA]</scope>
    <source>
        <strain evidence="3">cv. C24</strain>
    </source>
</reference>
<dbReference type="InterPro" id="IPR026960">
    <property type="entry name" value="RVT-Znf"/>
</dbReference>
<dbReference type="InterPro" id="IPR043502">
    <property type="entry name" value="DNA/RNA_pol_sf"/>
</dbReference>
<evidence type="ECO:0000313" key="2">
    <source>
        <dbReference type="EMBL" id="CAA0406188.1"/>
    </source>
</evidence>
<dbReference type="PANTHER" id="PTHR33116">
    <property type="entry name" value="REVERSE TRANSCRIPTASE ZINC-BINDING DOMAIN-CONTAINING PROTEIN-RELATED-RELATED"/>
    <property type="match status" value="1"/>
</dbReference>
<dbReference type="InterPro" id="IPR000477">
    <property type="entry name" value="RT_dom"/>
</dbReference>
<dbReference type="Pfam" id="PF03372">
    <property type="entry name" value="Exo_endo_phos"/>
    <property type="match status" value="1"/>
</dbReference>
<dbReference type="Proteomes" id="UP000434276">
    <property type="component" value="Unassembled WGS sequence"/>
</dbReference>
<dbReference type="InterPro" id="IPR025836">
    <property type="entry name" value="Zn_knuckle_CX2CX4HX4C"/>
</dbReference>
<dbReference type="InterPro" id="IPR025558">
    <property type="entry name" value="DUF4283"/>
</dbReference>
<dbReference type="SUPFAM" id="SSF56672">
    <property type="entry name" value="DNA/RNA polymerases"/>
    <property type="match status" value="1"/>
</dbReference>
<dbReference type="PANTHER" id="PTHR33116:SF86">
    <property type="entry name" value="REVERSE TRANSCRIPTASE DOMAIN-CONTAINING PROTEIN"/>
    <property type="match status" value="1"/>
</dbReference>
<dbReference type="Pfam" id="PF13456">
    <property type="entry name" value="RVT_3"/>
    <property type="match status" value="1"/>
</dbReference>
<dbReference type="Pfam" id="PF00078">
    <property type="entry name" value="RVT_1"/>
    <property type="match status" value="1"/>
</dbReference>
<feature type="domain" description="Reverse transcriptase" evidence="1">
    <location>
        <begin position="946"/>
        <end position="1216"/>
    </location>
</feature>
<dbReference type="Pfam" id="PF14111">
    <property type="entry name" value="DUF4283"/>
    <property type="match status" value="1"/>
</dbReference>
<dbReference type="GO" id="GO:0004523">
    <property type="term" value="F:RNA-DNA hybrid ribonuclease activity"/>
    <property type="evidence" value="ECO:0007669"/>
    <property type="project" value="InterPro"/>
</dbReference>
<evidence type="ECO:0000259" key="1">
    <source>
        <dbReference type="PROSITE" id="PS50878"/>
    </source>
</evidence>
<sequence length="1836" mass="210288">MQRQKGCRERSILLFGMLTVPFRFELHSFNERPRNLIGIFAGSSGNQGGGARENEGKPRALTLGVNIKMITGQVTSCKLGMGINMYPSSAFLGRQWKEVSKGNLNPDVCRETCLYSVEHGILLIVDRCLTLFDNPLVDSLHTTYNELKLQKECKNQSKKPISGKDNSKNLYRFIFSQSSGWGFKIVGFVLRIMNMNLDQAIQEMSIKDDSPLILPNQEKFCSIERNNCSLMGRFLNPSHQRMSNWILDMPRIWRLYSRVRGVALSQDRFQFLFKSEEDLIEILKTGVWTQDEWCVIMERWMEKPSADFLMFLPVWIRLRNIPVNYYTTDTIKEIATCVGKVLKVELDLEKSQAQDYVRVNVLLDIRNPLRNCKDVQIPTGEVVSVTFDYERIRKRCFLCQRLTHEKADCPFVLKSTKSVNQEFERGSVKKKVMDKEIGSSQAFQVLPKGFQASDNSEDMQDTSSNLLTSPDDEIISETLQLDFSTGLHQSLDDAGSSGLCIRQKNPRKRKASFQRKKIITKEDEKDKEGILSWNCQGLRNPWTIRYLREMKKEHFPDILFLMETMNSDQFVMKIFNWLGYDYFHTIEQEGKSGGLAIFWKKHLELEFGYEDKNLLDVKVSQGAKSWFVSCVYGHPVTSSRHFLLDLLSSIGKDRSKAWCMIGDFNEILSNKEKLGGPSRLTSSFQGFKDMLSNYHRPVLVKFVNDQEVFRGQFRFDKRLEEDPSCLSAIIKSWKDAASTLSSSSMLCMVECRKAIGKWKKENTFNAQSKIKDLREELDAEKSSQFPCWSRISVIQDLLSSAFREEESFWRLKSRDKWLFGGDKNTKFFQASVKANRVKNSLSFLVDEDGNEQTLDKEKAKIALNFFENLFTTSFPGSMLSVLNGFHQRVTDEMNLDLTKDITEEEIHNAVFAIKGDGAPGPDGFTAIFFQTHWSLVKDRIIADILRFFHSGVLPEDWNHTHLCLIPKITNPQRMTDIRPISLCSVLYKIVSKILSARLKKHLPQIVSSTQSAFVAERLASDNILIAHEIMHNLKTNVKLSKEFVAFKTDMSKAYDRVEWAFLQGVLNAMGFNLKWISWIMACVTSVSFSVLINGQPFGNLIPERGIRQGDPLSPFLFVLCTEALVHILNQAEREGKISGIQFNGSGSTINHLLFADDTLLVCKATTTECEELMHCFANYSHISGQVINLEKSSITFGAKIAFETKEWIKNRSGIRLEGGSGKYLGLPECLSGSKKELFGFIAEKLQSRLTGWYAKTLSQGGKEVLLKSIAMAFPVYAMSCFKLPKNLCKKLSAAMMDFWWNTLENNRKIHWIGATKLTLPKSLGGFGFKDLQCFNQALLAKQAWRLLAEPNSLVSQIFKSRYYLNTDFLNASKGTRPSYAWQSILYGRDLLIKGLKKRIGNGENTFVWVDKWLFDGQNKRPNQIQVMVDIELKVSHLIDPISKTWNLPIMRKLFPWEDINLIREQRPLVSREDFYCWSGTISGSYTVKSGYDLISRNIHQEIFKEAEANPSVNPLYDSIWHLFTAPKIKTFLWKVLKGAVAVEDRLRTRGIRIYDGCLMCKEENETINHILFQCPLARQVWALSLLQSPVNGYGSSIFANMDHVLHYCQSLSLNNNVRFGSPWIIWVLWKHRNKLLFEGVASLTQSIVAKAYEDCNQWLKAQQGESSKNKGVSRWLPPPVNELKCNIGVAWSKQTQISGASWVVRDDMGKVLLHSRRSYSQVHSLFQAKLKSWEWALESMGNHKFERVIFGASSHDIIFGLHKPKEYPALLGHITELLKFTRNKPSWFMALEPKESNRGALEIAKSALTGYRWQSYVSFGFPHWLGSLFESEMTKH</sequence>
<proteinExistence type="predicted"/>
<dbReference type="ExpressionAtlas" id="A0A5S9Y9C3">
    <property type="expression patterns" value="baseline and differential"/>
</dbReference>
<organism evidence="2 3">
    <name type="scientific">Arabidopsis thaliana</name>
    <name type="common">Mouse-ear cress</name>
    <dbReference type="NCBI Taxonomy" id="3702"/>
    <lineage>
        <taxon>Eukaryota</taxon>
        <taxon>Viridiplantae</taxon>
        <taxon>Streptophyta</taxon>
        <taxon>Embryophyta</taxon>
        <taxon>Tracheophyta</taxon>
        <taxon>Spermatophyta</taxon>
        <taxon>Magnoliopsida</taxon>
        <taxon>eudicotyledons</taxon>
        <taxon>Gunneridae</taxon>
        <taxon>Pentapetalae</taxon>
        <taxon>rosids</taxon>
        <taxon>malvids</taxon>
        <taxon>Brassicales</taxon>
        <taxon>Brassicaceae</taxon>
        <taxon>Camelineae</taxon>
        <taxon>Arabidopsis</taxon>
    </lineage>
</organism>
<accession>A0A5S9Y9C3</accession>
<dbReference type="InterPro" id="IPR005135">
    <property type="entry name" value="Endo/exonuclease/phosphatase"/>
</dbReference>
<dbReference type="CDD" id="cd01650">
    <property type="entry name" value="RT_nLTR_like"/>
    <property type="match status" value="1"/>
</dbReference>
<dbReference type="EMBL" id="CACSHJ010000096">
    <property type="protein sequence ID" value="CAA0406188.1"/>
    <property type="molecule type" value="Genomic_DNA"/>
</dbReference>
<dbReference type="GO" id="GO:0003676">
    <property type="term" value="F:nucleic acid binding"/>
    <property type="evidence" value="ECO:0007669"/>
    <property type="project" value="InterPro"/>
</dbReference>
<dbReference type="InterPro" id="IPR036691">
    <property type="entry name" value="Endo/exonu/phosph_ase_sf"/>
</dbReference>
<dbReference type="Pfam" id="PF13966">
    <property type="entry name" value="zf-RVT"/>
    <property type="match status" value="1"/>
</dbReference>
<protein>
    <recommendedName>
        <fullName evidence="1">Reverse transcriptase domain-containing protein</fullName>
    </recommendedName>
</protein>
<dbReference type="SUPFAM" id="SSF56219">
    <property type="entry name" value="DNase I-like"/>
    <property type="match status" value="1"/>
</dbReference>
<dbReference type="OrthoDB" id="1111266at2759"/>
<dbReference type="InterPro" id="IPR002156">
    <property type="entry name" value="RNaseH_domain"/>
</dbReference>
<evidence type="ECO:0000313" key="3">
    <source>
        <dbReference type="Proteomes" id="UP000434276"/>
    </source>
</evidence>
<gene>
    <name evidence="2" type="ORF">C24_LOCUS23867</name>
</gene>
<dbReference type="Pfam" id="PF14392">
    <property type="entry name" value="zf-CCHC_4"/>
    <property type="match status" value="1"/>
</dbReference>
<dbReference type="PROSITE" id="PS50878">
    <property type="entry name" value="RT_POL"/>
    <property type="match status" value="1"/>
</dbReference>
<name>A0A5S9Y9C3_ARATH</name>
<dbReference type="Gene3D" id="3.60.10.10">
    <property type="entry name" value="Endonuclease/exonuclease/phosphatase"/>
    <property type="match status" value="1"/>
</dbReference>